<dbReference type="EMBL" id="MN740681">
    <property type="protein sequence ID" value="QHS80461.1"/>
    <property type="molecule type" value="Genomic_DNA"/>
</dbReference>
<evidence type="ECO:0000313" key="1">
    <source>
        <dbReference type="EMBL" id="QHS80461.1"/>
    </source>
</evidence>
<dbReference type="AlphaFoldDB" id="A0A6C0AM91"/>
<protein>
    <submittedName>
        <fullName evidence="1">Uncharacterized protein</fullName>
    </submittedName>
</protein>
<proteinExistence type="predicted"/>
<accession>A0A6C0AM91</accession>
<organism evidence="1">
    <name type="scientific">viral metagenome</name>
    <dbReference type="NCBI Taxonomy" id="1070528"/>
    <lineage>
        <taxon>unclassified sequences</taxon>
        <taxon>metagenomes</taxon>
        <taxon>organismal metagenomes</taxon>
    </lineage>
</organism>
<reference evidence="1" key="1">
    <citation type="journal article" date="2020" name="Nature">
        <title>Giant virus diversity and host interactions through global metagenomics.</title>
        <authorList>
            <person name="Schulz F."/>
            <person name="Roux S."/>
            <person name="Paez-Espino D."/>
            <person name="Jungbluth S."/>
            <person name="Walsh D.A."/>
            <person name="Denef V.J."/>
            <person name="McMahon K.D."/>
            <person name="Konstantinidis K.T."/>
            <person name="Eloe-Fadrosh E.A."/>
            <person name="Kyrpides N.C."/>
            <person name="Woyke T."/>
        </authorList>
    </citation>
    <scope>NUCLEOTIDE SEQUENCE</scope>
    <source>
        <strain evidence="1">GVMAG-S-1039698-54</strain>
    </source>
</reference>
<name>A0A6C0AM91_9ZZZZ</name>
<sequence length="175" mass="20991">MFRMEGQCFAEEIFDCSTDSSMKNNEKIKELKDTFQKFESRLDIFTKLKKFDKFGKDIDNNLYIDHSKWGQYVSRWYYEQDRKKCNVILEEEFDLFVGFLDKLSLDLAETKINEFYVLAQKCIVFINKIITGLYSLKETYNTDNDMENRIDAIILTLIDFKNKIQKYDSSYLKKN</sequence>